<accession>A0A5D2LAK9</accession>
<gene>
    <name evidence="1" type="ORF">ES332_D04G074800v1</name>
</gene>
<evidence type="ECO:0000313" key="2">
    <source>
        <dbReference type="Proteomes" id="UP000322667"/>
    </source>
</evidence>
<dbReference type="AlphaFoldDB" id="A0A5D2LAK9"/>
<dbReference type="Proteomes" id="UP000322667">
    <property type="component" value="Chromosome D04"/>
</dbReference>
<keyword evidence="2" id="KW-1185">Reference proteome</keyword>
<proteinExistence type="predicted"/>
<reference evidence="1 2" key="1">
    <citation type="submission" date="2019-07" db="EMBL/GenBank/DDBJ databases">
        <title>WGS assembly of Gossypium tomentosum.</title>
        <authorList>
            <person name="Chen Z.J."/>
            <person name="Sreedasyam A."/>
            <person name="Ando A."/>
            <person name="Song Q."/>
            <person name="De L."/>
            <person name="Hulse-Kemp A."/>
            <person name="Ding M."/>
            <person name="Ye W."/>
            <person name="Kirkbride R."/>
            <person name="Jenkins J."/>
            <person name="Plott C."/>
            <person name="Lovell J."/>
            <person name="Lin Y.-M."/>
            <person name="Vaughn R."/>
            <person name="Liu B."/>
            <person name="Li W."/>
            <person name="Simpson S."/>
            <person name="Scheffler B."/>
            <person name="Saski C."/>
            <person name="Grover C."/>
            <person name="Hu G."/>
            <person name="Conover J."/>
            <person name="Carlson J."/>
            <person name="Shu S."/>
            <person name="Boston L."/>
            <person name="Williams M."/>
            <person name="Peterson D."/>
            <person name="Mcgee K."/>
            <person name="Jones D."/>
            <person name="Wendel J."/>
            <person name="Stelly D."/>
            <person name="Grimwood J."/>
            <person name="Schmutz J."/>
        </authorList>
    </citation>
    <scope>NUCLEOTIDE SEQUENCE [LARGE SCALE GENOMIC DNA]</scope>
    <source>
        <strain evidence="1">7179.01</strain>
    </source>
</reference>
<protein>
    <submittedName>
        <fullName evidence="1">Uncharacterized protein</fullName>
    </submittedName>
</protein>
<organism evidence="1 2">
    <name type="scientific">Gossypium tomentosum</name>
    <name type="common">Hawaiian cotton</name>
    <name type="synonym">Gossypium sandvicense</name>
    <dbReference type="NCBI Taxonomy" id="34277"/>
    <lineage>
        <taxon>Eukaryota</taxon>
        <taxon>Viridiplantae</taxon>
        <taxon>Streptophyta</taxon>
        <taxon>Embryophyta</taxon>
        <taxon>Tracheophyta</taxon>
        <taxon>Spermatophyta</taxon>
        <taxon>Magnoliopsida</taxon>
        <taxon>eudicotyledons</taxon>
        <taxon>Gunneridae</taxon>
        <taxon>Pentapetalae</taxon>
        <taxon>rosids</taxon>
        <taxon>malvids</taxon>
        <taxon>Malvales</taxon>
        <taxon>Malvaceae</taxon>
        <taxon>Malvoideae</taxon>
        <taxon>Gossypium</taxon>
    </lineage>
</organism>
<evidence type="ECO:0000313" key="1">
    <source>
        <dbReference type="EMBL" id="TYH76297.1"/>
    </source>
</evidence>
<sequence length="71" mass="8463">MNQVVPPTMTLELYLTLIPLVYQKKNEKLHSDFQKHCQYRKSEATGLHYHCLHLIRHHHMATASRARERVL</sequence>
<name>A0A5D2LAK9_GOSTO</name>
<dbReference type="EMBL" id="CM017626">
    <property type="protein sequence ID" value="TYH76297.1"/>
    <property type="molecule type" value="Genomic_DNA"/>
</dbReference>